<dbReference type="InterPro" id="IPR009922">
    <property type="entry name" value="DUF1457"/>
</dbReference>
<evidence type="ECO:0000313" key="2">
    <source>
        <dbReference type="EMBL" id="TCP33003.1"/>
    </source>
</evidence>
<dbReference type="RefSeq" id="WP_132708936.1">
    <property type="nucleotide sequence ID" value="NZ_JACIGF010000008.1"/>
</dbReference>
<dbReference type="Pfam" id="PF07310">
    <property type="entry name" value="PAS_5"/>
    <property type="match status" value="1"/>
</dbReference>
<name>A0A4R2PCU4_RHOSA</name>
<dbReference type="Proteomes" id="UP000295399">
    <property type="component" value="Unassembled WGS sequence"/>
</dbReference>
<dbReference type="InParanoid" id="A0A4R2PCU4"/>
<reference evidence="2 3" key="1">
    <citation type="submission" date="2019-03" db="EMBL/GenBank/DDBJ databases">
        <title>Genomic Encyclopedia of Type Strains, Phase IV (KMG-IV): sequencing the most valuable type-strain genomes for metagenomic binning, comparative biology and taxonomic classification.</title>
        <authorList>
            <person name="Goeker M."/>
        </authorList>
    </citation>
    <scope>NUCLEOTIDE SEQUENCE [LARGE SCALE GENOMIC DNA]</scope>
    <source>
        <strain evidence="2 3">DSM 2132</strain>
    </source>
</reference>
<keyword evidence="3" id="KW-1185">Reference proteome</keyword>
<feature type="compositionally biased region" description="Low complexity" evidence="1">
    <location>
        <begin position="44"/>
        <end position="53"/>
    </location>
</feature>
<dbReference type="AlphaFoldDB" id="A0A4R2PCU4"/>
<organism evidence="2 3">
    <name type="scientific">Rhodothalassium salexigens DSM 2132</name>
    <dbReference type="NCBI Taxonomy" id="1188247"/>
    <lineage>
        <taxon>Bacteria</taxon>
        <taxon>Pseudomonadati</taxon>
        <taxon>Pseudomonadota</taxon>
        <taxon>Alphaproteobacteria</taxon>
        <taxon>Rhodothalassiales</taxon>
        <taxon>Rhodothalassiaceae</taxon>
        <taxon>Rhodothalassium</taxon>
    </lineage>
</organism>
<feature type="region of interest" description="Disordered" evidence="1">
    <location>
        <begin position="36"/>
        <end position="72"/>
    </location>
</feature>
<feature type="region of interest" description="Disordered" evidence="1">
    <location>
        <begin position="1"/>
        <end position="23"/>
    </location>
</feature>
<dbReference type="OrthoDB" id="8480244at2"/>
<evidence type="ECO:0000256" key="1">
    <source>
        <dbReference type="SAM" id="MobiDB-lite"/>
    </source>
</evidence>
<protein>
    <submittedName>
        <fullName evidence="2">PAS domain-containing protein</fullName>
    </submittedName>
</protein>
<comment type="caution">
    <text evidence="2">The sequence shown here is derived from an EMBL/GenBank/DDBJ whole genome shotgun (WGS) entry which is preliminary data.</text>
</comment>
<proteinExistence type="predicted"/>
<gene>
    <name evidence="2" type="ORF">EV659_108102</name>
</gene>
<dbReference type="EMBL" id="SLXO01000008">
    <property type="protein sequence ID" value="TCP33003.1"/>
    <property type="molecule type" value="Genomic_DNA"/>
</dbReference>
<evidence type="ECO:0000313" key="3">
    <source>
        <dbReference type="Proteomes" id="UP000295399"/>
    </source>
</evidence>
<accession>A0A4R2PCU4</accession>
<sequence length="251" mass="26438">MSDPQTDGMTEADPDPTDEPPVIWSAMEGLSMSRRDNVRPAAPPAHGSAAGDGLLNHGPPHHGPWTNQAGNGLQADTASTACSIPTALAAEQIGDPRLVDLFSLWSSRRAGCGLPARSGFSHRDLFPWMGQLYLFAVTAPPVTFTATLIGTHLVSLLGRDITGITYRLDNCPDETVELCEPLCAAYCAGDAVYLRSTVGDLPGALHKLALPCAEDGKTVDTMLCCAYAERPLIHALKGRGLVTGSLQPPLG</sequence>